<keyword evidence="1" id="KW-0378">Hydrolase</keyword>
<dbReference type="PANTHER" id="PTHR43235">
    <property type="entry name" value="GLUTAMINE AMIDOTRANSFERASE PB2B2.05-RELATED"/>
    <property type="match status" value="1"/>
</dbReference>
<reference evidence="1" key="1">
    <citation type="journal article" date="2014" name="Int. J. Syst. Evol. Microbiol.">
        <title>Complete genome sequence of Corynebacterium casei LMG S-19264T (=DSM 44701T), isolated from a smear-ripened cheese.</title>
        <authorList>
            <consortium name="US DOE Joint Genome Institute (JGI-PGF)"/>
            <person name="Walter F."/>
            <person name="Albersmeier A."/>
            <person name="Kalinowski J."/>
            <person name="Ruckert C."/>
        </authorList>
    </citation>
    <scope>NUCLEOTIDE SEQUENCE</scope>
    <source>
        <strain evidence="1">CGMCC 1.15533</strain>
    </source>
</reference>
<gene>
    <name evidence="1" type="ORF">GCM10011510_13040</name>
</gene>
<accession>A0A917A8G7</accession>
<evidence type="ECO:0000313" key="1">
    <source>
        <dbReference type="EMBL" id="GGE33079.1"/>
    </source>
</evidence>
<dbReference type="PROSITE" id="PS51273">
    <property type="entry name" value="GATASE_TYPE_1"/>
    <property type="match status" value="1"/>
</dbReference>
<dbReference type="OrthoDB" id="9813383at2"/>
<dbReference type="Proteomes" id="UP000660801">
    <property type="component" value="Unassembled WGS sequence"/>
</dbReference>
<dbReference type="GO" id="GO:0033969">
    <property type="term" value="F:gamma-glutamyl-gamma-aminobutyrate hydrolase activity"/>
    <property type="evidence" value="ECO:0007669"/>
    <property type="project" value="TreeGrafter"/>
</dbReference>
<dbReference type="GO" id="GO:0005829">
    <property type="term" value="C:cytosol"/>
    <property type="evidence" value="ECO:0007669"/>
    <property type="project" value="TreeGrafter"/>
</dbReference>
<dbReference type="Gene3D" id="3.40.50.880">
    <property type="match status" value="1"/>
</dbReference>
<dbReference type="InterPro" id="IPR011697">
    <property type="entry name" value="Peptidase_C26"/>
</dbReference>
<keyword evidence="2" id="KW-1185">Reference proteome</keyword>
<proteinExistence type="predicted"/>
<dbReference type="CDD" id="cd01745">
    <property type="entry name" value="GATase1_2"/>
    <property type="match status" value="1"/>
</dbReference>
<protein>
    <submittedName>
        <fullName evidence="1">Gamma-glutamyl hydrolase</fullName>
    </submittedName>
</protein>
<reference evidence="1" key="2">
    <citation type="submission" date="2020-09" db="EMBL/GenBank/DDBJ databases">
        <authorList>
            <person name="Sun Q."/>
            <person name="Zhou Y."/>
        </authorList>
    </citation>
    <scope>NUCLEOTIDE SEQUENCE</scope>
    <source>
        <strain evidence="1">CGMCC 1.15533</strain>
    </source>
</reference>
<name>A0A917A8G7_9STRE</name>
<dbReference type="InterPro" id="IPR044668">
    <property type="entry name" value="PuuD-like"/>
</dbReference>
<dbReference type="AlphaFoldDB" id="A0A917A8G7"/>
<dbReference type="EMBL" id="BMJN01000021">
    <property type="protein sequence ID" value="GGE33079.1"/>
    <property type="molecule type" value="Genomic_DNA"/>
</dbReference>
<dbReference type="Pfam" id="PF07722">
    <property type="entry name" value="Peptidase_C26"/>
    <property type="match status" value="1"/>
</dbReference>
<dbReference type="InterPro" id="IPR029062">
    <property type="entry name" value="Class_I_gatase-like"/>
</dbReference>
<sequence length="230" mass="25949">MKKPIIGISGNERLNPDEEFALMSYAAKGFVEGVRKVGGIPIILPIGDQETAQEYVSMIDKLILTGGQNVRPEFYGEAQTIESDDYLLSRDIFELALIEEARRQNKPIFTVCRGTQLFNVAMGGTLHQDIEDHWQDSSAEYTSQRLATAPDNILREIYGEISHINSFHHQSIKDLASNLKIIAYDPKDGIIEAVTTTDGTPFLGVQWHPEFLFDNRPKELALFDYIVNQF</sequence>
<comment type="caution">
    <text evidence="1">The sequence shown here is derived from an EMBL/GenBank/DDBJ whole genome shotgun (WGS) entry which is preliminary data.</text>
</comment>
<dbReference type="GO" id="GO:0006598">
    <property type="term" value="P:polyamine catabolic process"/>
    <property type="evidence" value="ECO:0007669"/>
    <property type="project" value="TreeGrafter"/>
</dbReference>
<evidence type="ECO:0000313" key="2">
    <source>
        <dbReference type="Proteomes" id="UP000660801"/>
    </source>
</evidence>
<organism evidence="1 2">
    <name type="scientific">Streptococcus himalayensis</name>
    <dbReference type="NCBI Taxonomy" id="1888195"/>
    <lineage>
        <taxon>Bacteria</taxon>
        <taxon>Bacillati</taxon>
        <taxon>Bacillota</taxon>
        <taxon>Bacilli</taxon>
        <taxon>Lactobacillales</taxon>
        <taxon>Streptococcaceae</taxon>
        <taxon>Streptococcus</taxon>
    </lineage>
</organism>
<dbReference type="PANTHER" id="PTHR43235:SF1">
    <property type="entry name" value="GLUTAMINE AMIDOTRANSFERASE PB2B2.05-RELATED"/>
    <property type="match status" value="1"/>
</dbReference>
<dbReference type="RefSeq" id="WP_068992900.1">
    <property type="nucleotide sequence ID" value="NZ_BMJN01000021.1"/>
</dbReference>
<dbReference type="SUPFAM" id="SSF52317">
    <property type="entry name" value="Class I glutamine amidotransferase-like"/>
    <property type="match status" value="1"/>
</dbReference>